<dbReference type="InterPro" id="IPR018062">
    <property type="entry name" value="HTH_AraC-typ_CS"/>
</dbReference>
<name>A0A9X7IRI7_9MYCO</name>
<evidence type="ECO:0000256" key="3">
    <source>
        <dbReference type="ARBA" id="ARBA00023163"/>
    </source>
</evidence>
<evidence type="ECO:0000259" key="4">
    <source>
        <dbReference type="PROSITE" id="PS01124"/>
    </source>
</evidence>
<dbReference type="RefSeq" id="WP_105294412.1">
    <property type="nucleotide sequence ID" value="NZ_CP092430.2"/>
</dbReference>
<dbReference type="Gene3D" id="1.10.10.60">
    <property type="entry name" value="Homeodomain-like"/>
    <property type="match status" value="1"/>
</dbReference>
<dbReference type="EMBL" id="PUEV01000005">
    <property type="protein sequence ID" value="PQM54090.1"/>
    <property type="molecule type" value="Genomic_DNA"/>
</dbReference>
<keyword evidence="6" id="KW-1185">Reference proteome</keyword>
<accession>A0A9X7IRI7</accession>
<keyword evidence="1" id="KW-0805">Transcription regulation</keyword>
<keyword evidence="3" id="KW-0804">Transcription</keyword>
<dbReference type="InterPro" id="IPR018060">
    <property type="entry name" value="HTH_AraC"/>
</dbReference>
<dbReference type="PANTHER" id="PTHR43280:SF2">
    <property type="entry name" value="HTH-TYPE TRANSCRIPTIONAL REGULATOR EXSA"/>
    <property type="match status" value="1"/>
</dbReference>
<dbReference type="InterPro" id="IPR009057">
    <property type="entry name" value="Homeodomain-like_sf"/>
</dbReference>
<dbReference type="AlphaFoldDB" id="A0A9X7IRI7"/>
<dbReference type="GO" id="GO:0003700">
    <property type="term" value="F:DNA-binding transcription factor activity"/>
    <property type="evidence" value="ECO:0007669"/>
    <property type="project" value="InterPro"/>
</dbReference>
<proteinExistence type="predicted"/>
<dbReference type="Proteomes" id="UP000237911">
    <property type="component" value="Unassembled WGS sequence"/>
</dbReference>
<evidence type="ECO:0000256" key="1">
    <source>
        <dbReference type="ARBA" id="ARBA00023015"/>
    </source>
</evidence>
<evidence type="ECO:0000313" key="6">
    <source>
        <dbReference type="Proteomes" id="UP000237911"/>
    </source>
</evidence>
<dbReference type="PANTHER" id="PTHR43280">
    <property type="entry name" value="ARAC-FAMILY TRANSCRIPTIONAL REGULATOR"/>
    <property type="match status" value="1"/>
</dbReference>
<dbReference type="SUPFAM" id="SSF46689">
    <property type="entry name" value="Homeodomain-like"/>
    <property type="match status" value="2"/>
</dbReference>
<evidence type="ECO:0000313" key="5">
    <source>
        <dbReference type="EMBL" id="PQM54090.1"/>
    </source>
</evidence>
<sequence length="286" mass="31915">MLPTARLVRQRAGVKVYDYPTAPHLPPVVVARVGRERLSQHGQIHNFPALWCDRSTGMVYVVAMGATVGPEAVECADDGIAVFFDPAAVGHDGASPWLSWRSHPLLCLFLHENEDGLLRIELPVADRPAIFNILNAMKSELTQRQDGDREAISALLTLLLVKLTRLGADTIGSVRHEDEPLLAEVFATIDRRYTEPLSLREVAREVSVSAGHLTTVVRRRTGRTVLEWITQRRMGEARRLLTDTRLSITEIGQRVGLPDAAYFTRQFRQTHGVSPSQWRKSPPPPL</sequence>
<keyword evidence="2" id="KW-0238">DNA-binding</keyword>
<dbReference type="GO" id="GO:0043565">
    <property type="term" value="F:sequence-specific DNA binding"/>
    <property type="evidence" value="ECO:0007669"/>
    <property type="project" value="InterPro"/>
</dbReference>
<gene>
    <name evidence="5" type="ORF">C5U48_00855</name>
</gene>
<evidence type="ECO:0000256" key="2">
    <source>
        <dbReference type="ARBA" id="ARBA00023125"/>
    </source>
</evidence>
<dbReference type="SMART" id="SM00342">
    <property type="entry name" value="HTH_ARAC"/>
    <property type="match status" value="1"/>
</dbReference>
<dbReference type="PROSITE" id="PS01124">
    <property type="entry name" value="HTH_ARAC_FAMILY_2"/>
    <property type="match status" value="1"/>
</dbReference>
<dbReference type="InterPro" id="IPR020449">
    <property type="entry name" value="Tscrpt_reg_AraC-type_HTH"/>
</dbReference>
<dbReference type="Pfam" id="PF12833">
    <property type="entry name" value="HTH_18"/>
    <property type="match status" value="1"/>
</dbReference>
<dbReference type="PRINTS" id="PR00032">
    <property type="entry name" value="HTHARAC"/>
</dbReference>
<dbReference type="PROSITE" id="PS00041">
    <property type="entry name" value="HTH_ARAC_FAMILY_1"/>
    <property type="match status" value="1"/>
</dbReference>
<protein>
    <submittedName>
        <fullName evidence="5">AraC family transcriptional regulator</fullName>
    </submittedName>
</protein>
<feature type="domain" description="HTH araC/xylS-type" evidence="4">
    <location>
        <begin position="183"/>
        <end position="281"/>
    </location>
</feature>
<organism evidence="5 6">
    <name type="scientific">Mycolicibacter virginiensis</name>
    <dbReference type="NCBI Taxonomy" id="1795032"/>
    <lineage>
        <taxon>Bacteria</taxon>
        <taxon>Bacillati</taxon>
        <taxon>Actinomycetota</taxon>
        <taxon>Actinomycetes</taxon>
        <taxon>Mycobacteriales</taxon>
        <taxon>Mycobacteriaceae</taxon>
        <taxon>Mycolicibacter</taxon>
    </lineage>
</organism>
<reference evidence="5 6" key="1">
    <citation type="submission" date="2018-02" db="EMBL/GenBank/DDBJ databases">
        <title>Draft genome sequence of Mycobacterium virginiense isolated from mud of a swine farm in Japan.</title>
        <authorList>
            <person name="Ohya K."/>
        </authorList>
    </citation>
    <scope>NUCLEOTIDE SEQUENCE [LARGE SCALE GENOMIC DNA]</scope>
    <source>
        <strain evidence="5 6">GF75</strain>
    </source>
</reference>
<comment type="caution">
    <text evidence="5">The sequence shown here is derived from an EMBL/GenBank/DDBJ whole genome shotgun (WGS) entry which is preliminary data.</text>
</comment>